<sequence length="554" mass="60872">MFNNRGTVAGVNISLVNFRATGLHPLNSSSVRKKLPAGIDSDEKNAERTSATVSDVVLDVLALMRGGRNDEPTLKKRRTRIVNVVPGKIVSPKDLSASSSLASSPSTTPTPTNVKQRRVDFILPESATPTILNVQSNPKAGATVNSKETGTQVRLEVSQDLQSQAGVSSLFTIITCFVLGLSVFLIWRAWDRHSASNGIYPDKVGSTNTFQTGKELPEQVAMAMVDYEREGMHNASTAVSPVVPIVSYYVFSILAAALGTVVTTSVALIGIVSNIANIFVYYKMGLQETTNINFFTLAINDLISSVSVIFVKITSSPLVNVNVPRPGALILQISYVASALVYSTCGFGAYVTALLSTERCFCIVMPLKVKTIITARRIAFLISAMAAYELSFFTVFLINTGPPYGVRRPKTPIYILGMYTVPSILCFGIVFISTLFLIIRLKQTVKWRSSAVNQTNTESSKETRVARSVVYICSIFITCFLPNVATDIARVSFKSLSLLNPKLRWLLSIIFIFNFLLQTMNSSLNIFVYYSMSSRYRQVFKELFFPSSRRVTKT</sequence>
<keyword evidence="5 9" id="KW-0472">Membrane</keyword>
<evidence type="ECO:0000256" key="2">
    <source>
        <dbReference type="ARBA" id="ARBA00022692"/>
    </source>
</evidence>
<dbReference type="InterPro" id="IPR017452">
    <property type="entry name" value="GPCR_Rhodpsn_7TM"/>
</dbReference>
<feature type="transmembrane region" description="Helical" evidence="9">
    <location>
        <begin position="249"/>
        <end position="282"/>
    </location>
</feature>
<evidence type="ECO:0000256" key="1">
    <source>
        <dbReference type="ARBA" id="ARBA00004141"/>
    </source>
</evidence>
<feature type="transmembrane region" description="Helical" evidence="9">
    <location>
        <begin position="505"/>
        <end position="530"/>
    </location>
</feature>
<protein>
    <recommendedName>
        <fullName evidence="10">G-protein coupled receptors family 1 profile domain-containing protein</fullName>
    </recommendedName>
</protein>
<name>A0AAE0YGE6_9GAST</name>
<dbReference type="PANTHER" id="PTHR24243:SF208">
    <property type="entry name" value="PYROKININ-1 RECEPTOR"/>
    <property type="match status" value="1"/>
</dbReference>
<evidence type="ECO:0000256" key="4">
    <source>
        <dbReference type="ARBA" id="ARBA00023040"/>
    </source>
</evidence>
<dbReference type="SUPFAM" id="SSF81321">
    <property type="entry name" value="Family A G protein-coupled receptor-like"/>
    <property type="match status" value="1"/>
</dbReference>
<comment type="caution">
    <text evidence="11">The sequence shown here is derived from an EMBL/GenBank/DDBJ whole genome shotgun (WGS) entry which is preliminary data.</text>
</comment>
<dbReference type="InterPro" id="IPR019427">
    <property type="entry name" value="7TM_GPCR_serpentine_rcpt_Srw"/>
</dbReference>
<feature type="transmembrane region" description="Helical" evidence="9">
    <location>
        <begin position="333"/>
        <end position="357"/>
    </location>
</feature>
<feature type="transmembrane region" description="Helical" evidence="9">
    <location>
        <begin position="294"/>
        <end position="313"/>
    </location>
</feature>
<evidence type="ECO:0000313" key="11">
    <source>
        <dbReference type="EMBL" id="KAK3744856.1"/>
    </source>
</evidence>
<dbReference type="Gene3D" id="1.20.1070.10">
    <property type="entry name" value="Rhodopsin 7-helix transmembrane proteins"/>
    <property type="match status" value="1"/>
</dbReference>
<dbReference type="GO" id="GO:0008528">
    <property type="term" value="F:G protein-coupled peptide receptor activity"/>
    <property type="evidence" value="ECO:0007669"/>
    <property type="project" value="InterPro"/>
</dbReference>
<evidence type="ECO:0000256" key="3">
    <source>
        <dbReference type="ARBA" id="ARBA00022989"/>
    </source>
</evidence>
<evidence type="ECO:0000313" key="12">
    <source>
        <dbReference type="Proteomes" id="UP001283361"/>
    </source>
</evidence>
<keyword evidence="6" id="KW-0675">Receptor</keyword>
<keyword evidence="4" id="KW-0297">G-protein coupled receptor</keyword>
<evidence type="ECO:0000259" key="10">
    <source>
        <dbReference type="PROSITE" id="PS50262"/>
    </source>
</evidence>
<dbReference type="PRINTS" id="PR00237">
    <property type="entry name" value="GPCRRHODOPSN"/>
</dbReference>
<dbReference type="AlphaFoldDB" id="A0AAE0YGE6"/>
<dbReference type="Pfam" id="PF10324">
    <property type="entry name" value="7TM_GPCR_Srw"/>
    <property type="match status" value="1"/>
</dbReference>
<evidence type="ECO:0000256" key="9">
    <source>
        <dbReference type="SAM" id="Phobius"/>
    </source>
</evidence>
<feature type="transmembrane region" description="Helical" evidence="9">
    <location>
        <begin position="413"/>
        <end position="439"/>
    </location>
</feature>
<feature type="transmembrane region" description="Helical" evidence="9">
    <location>
        <begin position="378"/>
        <end position="398"/>
    </location>
</feature>
<keyword evidence="2 9" id="KW-0812">Transmembrane</keyword>
<dbReference type="Proteomes" id="UP001283361">
    <property type="component" value="Unassembled WGS sequence"/>
</dbReference>
<dbReference type="InterPro" id="IPR000276">
    <property type="entry name" value="GPCR_Rhodpsn"/>
</dbReference>
<evidence type="ECO:0000256" key="5">
    <source>
        <dbReference type="ARBA" id="ARBA00023136"/>
    </source>
</evidence>
<feature type="region of interest" description="Disordered" evidence="8">
    <location>
        <begin position="93"/>
        <end position="113"/>
    </location>
</feature>
<evidence type="ECO:0000256" key="7">
    <source>
        <dbReference type="ARBA" id="ARBA00023224"/>
    </source>
</evidence>
<organism evidence="11 12">
    <name type="scientific">Elysia crispata</name>
    <name type="common">lettuce slug</name>
    <dbReference type="NCBI Taxonomy" id="231223"/>
    <lineage>
        <taxon>Eukaryota</taxon>
        <taxon>Metazoa</taxon>
        <taxon>Spiralia</taxon>
        <taxon>Lophotrochozoa</taxon>
        <taxon>Mollusca</taxon>
        <taxon>Gastropoda</taxon>
        <taxon>Heterobranchia</taxon>
        <taxon>Euthyneura</taxon>
        <taxon>Panpulmonata</taxon>
        <taxon>Sacoglossa</taxon>
        <taxon>Placobranchoidea</taxon>
        <taxon>Plakobranchidae</taxon>
        <taxon>Elysia</taxon>
    </lineage>
</organism>
<dbReference type="SMART" id="SM01381">
    <property type="entry name" value="7TM_GPCR_Srsx"/>
    <property type="match status" value="1"/>
</dbReference>
<proteinExistence type="predicted"/>
<keyword evidence="12" id="KW-1185">Reference proteome</keyword>
<comment type="subcellular location">
    <subcellularLocation>
        <location evidence="1">Membrane</location>
        <topology evidence="1">Multi-pass membrane protein</topology>
    </subcellularLocation>
</comment>
<dbReference type="PROSITE" id="PS50262">
    <property type="entry name" value="G_PROTEIN_RECEP_F1_2"/>
    <property type="match status" value="1"/>
</dbReference>
<reference evidence="11" key="1">
    <citation type="journal article" date="2023" name="G3 (Bethesda)">
        <title>A reference genome for the long-term kleptoplast-retaining sea slug Elysia crispata morphotype clarki.</title>
        <authorList>
            <person name="Eastman K.E."/>
            <person name="Pendleton A.L."/>
            <person name="Shaikh M.A."/>
            <person name="Suttiyut T."/>
            <person name="Ogas R."/>
            <person name="Tomko P."/>
            <person name="Gavelis G."/>
            <person name="Widhalm J.R."/>
            <person name="Wisecaver J.H."/>
        </authorList>
    </citation>
    <scope>NUCLEOTIDE SEQUENCE</scope>
    <source>
        <strain evidence="11">ECLA1</strain>
    </source>
</reference>
<dbReference type="GO" id="GO:0005886">
    <property type="term" value="C:plasma membrane"/>
    <property type="evidence" value="ECO:0007669"/>
    <property type="project" value="TreeGrafter"/>
</dbReference>
<feature type="domain" description="G-protein coupled receptors family 1 profile" evidence="10">
    <location>
        <begin position="273"/>
        <end position="529"/>
    </location>
</feature>
<gene>
    <name evidence="11" type="ORF">RRG08_050794</name>
</gene>
<feature type="transmembrane region" description="Helical" evidence="9">
    <location>
        <begin position="468"/>
        <end position="485"/>
    </location>
</feature>
<feature type="transmembrane region" description="Helical" evidence="9">
    <location>
        <begin position="170"/>
        <end position="190"/>
    </location>
</feature>
<dbReference type="PANTHER" id="PTHR24243">
    <property type="entry name" value="G-PROTEIN COUPLED RECEPTOR"/>
    <property type="match status" value="1"/>
</dbReference>
<accession>A0AAE0YGE6</accession>
<feature type="compositionally biased region" description="Low complexity" evidence="8">
    <location>
        <begin position="95"/>
        <end position="112"/>
    </location>
</feature>
<dbReference type="EMBL" id="JAWDGP010006242">
    <property type="protein sequence ID" value="KAK3744856.1"/>
    <property type="molecule type" value="Genomic_DNA"/>
</dbReference>
<keyword evidence="7" id="KW-0807">Transducer</keyword>
<keyword evidence="3 9" id="KW-1133">Transmembrane helix</keyword>
<evidence type="ECO:0000256" key="6">
    <source>
        <dbReference type="ARBA" id="ARBA00023170"/>
    </source>
</evidence>
<evidence type="ECO:0000256" key="8">
    <source>
        <dbReference type="SAM" id="MobiDB-lite"/>
    </source>
</evidence>